<keyword evidence="7 15" id="KW-0812">Transmembrane</keyword>
<dbReference type="PROSITE" id="PS00969">
    <property type="entry name" value="ANTENNA_COMP_BETA"/>
    <property type="match status" value="1"/>
</dbReference>
<evidence type="ECO:0000256" key="14">
    <source>
        <dbReference type="ARBA" id="ARBA00023243"/>
    </source>
</evidence>
<comment type="function">
    <text evidence="1">Antenna complexes are light-harvesting systems, which transfer the excitation energy to the reaction centers.</text>
</comment>
<evidence type="ECO:0000256" key="2">
    <source>
        <dbReference type="ARBA" id="ARBA00004249"/>
    </source>
</evidence>
<dbReference type="Pfam" id="PF00556">
    <property type="entry name" value="LHC"/>
    <property type="match status" value="1"/>
</dbReference>
<evidence type="ECO:0000256" key="13">
    <source>
        <dbReference type="ARBA" id="ARBA00023136"/>
    </source>
</evidence>
<keyword evidence="12" id="KW-0157">Chromophore</keyword>
<dbReference type="PRINTS" id="PR00674">
    <property type="entry name" value="LIGHTHARVSTB"/>
</dbReference>
<keyword evidence="9" id="KW-0460">Magnesium</keyword>
<keyword evidence="6" id="KW-0042">Antenna complex</keyword>
<comment type="caution">
    <text evidence="17">The sequence shown here is derived from an EMBL/GenBank/DDBJ whole genome shotgun (WGS) entry which is preliminary data.</text>
</comment>
<dbReference type="InterPro" id="IPR002362">
    <property type="entry name" value="LHB-1/5"/>
</dbReference>
<evidence type="ECO:0000256" key="9">
    <source>
        <dbReference type="ARBA" id="ARBA00022842"/>
    </source>
</evidence>
<dbReference type="InterPro" id="IPR023624">
    <property type="entry name" value="Antenna_beta_dom_sf"/>
</dbReference>
<dbReference type="RefSeq" id="WP_343894584.1">
    <property type="nucleotide sequence ID" value="NZ_BAAAFZ010000015.1"/>
</dbReference>
<keyword evidence="14" id="KW-0437">Light-harvesting polypeptide</keyword>
<dbReference type="SUPFAM" id="SSF56918">
    <property type="entry name" value="Light-harvesting complex subunits"/>
    <property type="match status" value="1"/>
</dbReference>
<dbReference type="InterPro" id="IPR035889">
    <property type="entry name" value="Light-harvesting_complex"/>
</dbReference>
<proteinExistence type="inferred from homology"/>
<name>A0ABP3PWU6_9PROT</name>
<evidence type="ECO:0000259" key="16">
    <source>
        <dbReference type="Pfam" id="PF00556"/>
    </source>
</evidence>
<keyword evidence="10" id="KW-0076">Bacteriochlorophyll</keyword>
<comment type="subcellular location">
    <subcellularLocation>
        <location evidence="2">Cell inner membrane</location>
        <topology evidence="2">Single-pass type II membrane protein</topology>
    </subcellularLocation>
</comment>
<keyword evidence="8" id="KW-0479">Metal-binding</keyword>
<evidence type="ECO:0000256" key="12">
    <source>
        <dbReference type="ARBA" id="ARBA00022991"/>
    </source>
</evidence>
<sequence length="79" mass="8806">MSDVRVSDTRDRRDASLSGLTEPEAREFHSIFVTSFVVFTVIAIVAHILVWLWRPWLPGVRGYSSNLIDGATAVATMLT</sequence>
<feature type="domain" description="Antenna complex alpha/beta subunit" evidence="16">
    <location>
        <begin position="24"/>
        <end position="57"/>
    </location>
</feature>
<evidence type="ECO:0000256" key="5">
    <source>
        <dbReference type="ARBA" id="ARBA00022494"/>
    </source>
</evidence>
<keyword evidence="5" id="KW-0148">Chlorophyll</keyword>
<evidence type="ECO:0000256" key="11">
    <source>
        <dbReference type="ARBA" id="ARBA00022989"/>
    </source>
</evidence>
<dbReference type="EMBL" id="BAAAFZ010000015">
    <property type="protein sequence ID" value="GAA0577471.1"/>
    <property type="molecule type" value="Genomic_DNA"/>
</dbReference>
<evidence type="ECO:0000256" key="7">
    <source>
        <dbReference type="ARBA" id="ARBA00022692"/>
    </source>
</evidence>
<dbReference type="NCBIfam" id="NF040862">
    <property type="entry name" value="pufB_517_ASD"/>
    <property type="match status" value="1"/>
</dbReference>
<accession>A0ABP3PWU6</accession>
<keyword evidence="18" id="KW-1185">Reference proteome</keyword>
<evidence type="ECO:0000256" key="1">
    <source>
        <dbReference type="ARBA" id="ARBA00002455"/>
    </source>
</evidence>
<evidence type="ECO:0000313" key="17">
    <source>
        <dbReference type="EMBL" id="GAA0577471.1"/>
    </source>
</evidence>
<evidence type="ECO:0000256" key="8">
    <source>
        <dbReference type="ARBA" id="ARBA00022723"/>
    </source>
</evidence>
<dbReference type="InterPro" id="IPR000066">
    <property type="entry name" value="Antenna_a/b"/>
</dbReference>
<reference evidence="18" key="1">
    <citation type="journal article" date="2019" name="Int. J. Syst. Evol. Microbiol.">
        <title>The Global Catalogue of Microorganisms (GCM) 10K type strain sequencing project: providing services to taxonomists for standard genome sequencing and annotation.</title>
        <authorList>
            <consortium name="The Broad Institute Genomics Platform"/>
            <consortium name="The Broad Institute Genome Sequencing Center for Infectious Disease"/>
            <person name="Wu L."/>
            <person name="Ma J."/>
        </authorList>
    </citation>
    <scope>NUCLEOTIDE SEQUENCE [LARGE SCALE GENOMIC DNA]</scope>
    <source>
        <strain evidence="18">JCM 9933</strain>
    </source>
</reference>
<dbReference type="Proteomes" id="UP001501588">
    <property type="component" value="Unassembled WGS sequence"/>
</dbReference>
<dbReference type="InterPro" id="IPR023623">
    <property type="entry name" value="Antenna_beta_CS"/>
</dbReference>
<protein>
    <submittedName>
        <fullName evidence="17">Light-harvesting antenna LH1, beta subunit</fullName>
    </submittedName>
</protein>
<organism evidence="17 18">
    <name type="scientific">Craurococcus roseus</name>
    <dbReference type="NCBI Taxonomy" id="77585"/>
    <lineage>
        <taxon>Bacteria</taxon>
        <taxon>Pseudomonadati</taxon>
        <taxon>Pseudomonadota</taxon>
        <taxon>Alphaproteobacteria</taxon>
        <taxon>Acetobacterales</taxon>
        <taxon>Acetobacteraceae</taxon>
        <taxon>Craurococcus</taxon>
    </lineage>
</organism>
<feature type="transmembrane region" description="Helical" evidence="15">
    <location>
        <begin position="31"/>
        <end position="53"/>
    </location>
</feature>
<evidence type="ECO:0000313" key="18">
    <source>
        <dbReference type="Proteomes" id="UP001501588"/>
    </source>
</evidence>
<keyword evidence="4" id="KW-1003">Cell membrane</keyword>
<evidence type="ECO:0000256" key="3">
    <source>
        <dbReference type="ARBA" id="ARBA00011052"/>
    </source>
</evidence>
<evidence type="ECO:0000256" key="4">
    <source>
        <dbReference type="ARBA" id="ARBA00022475"/>
    </source>
</evidence>
<evidence type="ECO:0000256" key="6">
    <source>
        <dbReference type="ARBA" id="ARBA00022549"/>
    </source>
</evidence>
<dbReference type="Gene3D" id="1.20.5.250">
    <property type="match status" value="1"/>
</dbReference>
<comment type="similarity">
    <text evidence="3">Belongs to the antenna complex beta subunit family.</text>
</comment>
<keyword evidence="13 15" id="KW-0472">Membrane</keyword>
<keyword evidence="11 15" id="KW-1133">Transmembrane helix</keyword>
<evidence type="ECO:0000256" key="15">
    <source>
        <dbReference type="SAM" id="Phobius"/>
    </source>
</evidence>
<evidence type="ECO:0000256" key="10">
    <source>
        <dbReference type="ARBA" id="ARBA00022956"/>
    </source>
</evidence>
<gene>
    <name evidence="17" type="primary">pufB</name>
    <name evidence="17" type="ORF">GCM10009416_15030</name>
</gene>